<dbReference type="EMBL" id="JXCE01000023">
    <property type="protein sequence ID" value="KPA44685.1"/>
    <property type="molecule type" value="Genomic_DNA"/>
</dbReference>
<keyword evidence="2" id="KW-1133">Transmembrane helix</keyword>
<feature type="region of interest" description="Disordered" evidence="1">
    <location>
        <begin position="257"/>
        <end position="280"/>
    </location>
</feature>
<evidence type="ECO:0000256" key="2">
    <source>
        <dbReference type="SAM" id="Phobius"/>
    </source>
</evidence>
<accession>A0A0N0V839</accession>
<keyword evidence="2" id="KW-0812">Transmembrane</keyword>
<evidence type="ECO:0000256" key="1">
    <source>
        <dbReference type="SAM" id="MobiDB-lite"/>
    </source>
</evidence>
<dbReference type="AlphaFoldDB" id="A0A0N0V839"/>
<gene>
    <name evidence="3" type="ORF">FLAG1_02422</name>
</gene>
<protein>
    <submittedName>
        <fullName evidence="3">Uncharacterized protein</fullName>
    </submittedName>
</protein>
<comment type="caution">
    <text evidence="3">The sequence shown here is derived from an EMBL/GenBank/DDBJ whole genome shotgun (WGS) entry which is preliminary data.</text>
</comment>
<feature type="compositionally biased region" description="Polar residues" evidence="1">
    <location>
        <begin position="259"/>
        <end position="273"/>
    </location>
</feature>
<keyword evidence="2" id="KW-0472">Membrane</keyword>
<dbReference type="Proteomes" id="UP000037904">
    <property type="component" value="Unassembled WGS sequence"/>
</dbReference>
<keyword evidence="4" id="KW-1185">Reference proteome</keyword>
<dbReference type="OrthoDB" id="5089074at2759"/>
<feature type="transmembrane region" description="Helical" evidence="2">
    <location>
        <begin position="20"/>
        <end position="41"/>
    </location>
</feature>
<dbReference type="PROSITE" id="PS51257">
    <property type="entry name" value="PROKAR_LIPOPROTEIN"/>
    <property type="match status" value="1"/>
</dbReference>
<organism evidence="3 4">
    <name type="scientific">Fusarium langsethiae</name>
    <dbReference type="NCBI Taxonomy" id="179993"/>
    <lineage>
        <taxon>Eukaryota</taxon>
        <taxon>Fungi</taxon>
        <taxon>Dikarya</taxon>
        <taxon>Ascomycota</taxon>
        <taxon>Pezizomycotina</taxon>
        <taxon>Sordariomycetes</taxon>
        <taxon>Hypocreomycetidae</taxon>
        <taxon>Hypocreales</taxon>
        <taxon>Nectriaceae</taxon>
        <taxon>Fusarium</taxon>
    </lineage>
</organism>
<evidence type="ECO:0000313" key="4">
    <source>
        <dbReference type="Proteomes" id="UP000037904"/>
    </source>
</evidence>
<reference evidence="3 4" key="1">
    <citation type="submission" date="2015-04" db="EMBL/GenBank/DDBJ databases">
        <title>The draft genome sequence of Fusarium langsethiae, a T-2/HT-2 mycotoxin producer.</title>
        <authorList>
            <person name="Lysoe E."/>
            <person name="Divon H.H."/>
            <person name="Terzi V."/>
            <person name="Orru L."/>
            <person name="Lamontanara A."/>
            <person name="Kolseth A.-K."/>
            <person name="Frandsen R.J."/>
            <person name="Nielsen K."/>
            <person name="Thrane U."/>
        </authorList>
    </citation>
    <scope>NUCLEOTIDE SEQUENCE [LARGE SCALE GENOMIC DNA]</scope>
    <source>
        <strain evidence="3 4">Fl201059</strain>
    </source>
</reference>
<name>A0A0N0V839_FUSLA</name>
<proteinExistence type="predicted"/>
<evidence type="ECO:0000313" key="3">
    <source>
        <dbReference type="EMBL" id="KPA44685.1"/>
    </source>
</evidence>
<sequence>MVNKTHLEFTDPWSLYKDRQAGIFAWVFMGLISGCFIGLLVRGMFKKSRTGELHEEIKTFVKLLKLTINLPCMLFAEDNVMPLWYSFTNIFRSPENQRYWKKKKEEEGGGLKQFDHEAIIARLGGGWPMARCKTSSDLGSGSQDTDIEMQSLPKVTGLAPTNPGLPKIENLSAVFEVPEILSSNTNQRDDGFQPASVHGSSSGTNSLSKLKIFGFESLKDQNGKPTVDVKGKGKWRPSLEEIDAEEEMYVENKADLDYETSTKCGSSSTNKVGESSRQRQ</sequence>